<evidence type="ECO:0000256" key="5">
    <source>
        <dbReference type="ARBA" id="ARBA00022801"/>
    </source>
</evidence>
<dbReference type="GO" id="GO:0004843">
    <property type="term" value="F:cysteine-type deubiquitinase activity"/>
    <property type="evidence" value="ECO:0007669"/>
    <property type="project" value="UniProtKB-EC"/>
</dbReference>
<dbReference type="AlphaFoldDB" id="A0AA37GYV4"/>
<keyword evidence="4" id="KW-0833">Ubl conjugation pathway</keyword>
<evidence type="ECO:0000313" key="8">
    <source>
        <dbReference type="EMBL" id="GJC89542.1"/>
    </source>
</evidence>
<gene>
    <name evidence="8" type="ORF">ColLi_12380</name>
</gene>
<evidence type="ECO:0000259" key="7">
    <source>
        <dbReference type="Pfam" id="PF12340"/>
    </source>
</evidence>
<dbReference type="PANTHER" id="PTHR13367:SF34">
    <property type="match status" value="1"/>
</dbReference>
<proteinExistence type="predicted"/>
<keyword evidence="6" id="KW-0788">Thiol protease</keyword>
<accession>A0AA37GYV4</accession>
<comment type="caution">
    <text evidence="8">The sequence shown here is derived from an EMBL/GenBank/DDBJ whole genome shotgun (WGS) entry which is preliminary data.</text>
</comment>
<reference evidence="8 9" key="1">
    <citation type="submission" date="2021-07" db="EMBL/GenBank/DDBJ databases">
        <title>Genome data of Colletotrichum spaethianum.</title>
        <authorList>
            <person name="Utami Y.D."/>
            <person name="Hiruma K."/>
        </authorList>
    </citation>
    <scope>NUCLEOTIDE SEQUENCE [LARGE SCALE GENOMIC DNA]</scope>
    <source>
        <strain evidence="8 9">MAFF 242679</strain>
    </source>
</reference>
<dbReference type="GO" id="GO:0006508">
    <property type="term" value="P:proteolysis"/>
    <property type="evidence" value="ECO:0007669"/>
    <property type="project" value="UniProtKB-KW"/>
</dbReference>
<evidence type="ECO:0000256" key="1">
    <source>
        <dbReference type="ARBA" id="ARBA00000707"/>
    </source>
</evidence>
<evidence type="ECO:0000256" key="2">
    <source>
        <dbReference type="ARBA" id="ARBA00012759"/>
    </source>
</evidence>
<evidence type="ECO:0000256" key="4">
    <source>
        <dbReference type="ARBA" id="ARBA00022786"/>
    </source>
</evidence>
<dbReference type="InterPro" id="IPR022099">
    <property type="entry name" value="DUF3638"/>
</dbReference>
<name>A0AA37GYV4_9PEZI</name>
<comment type="catalytic activity">
    <reaction evidence="1">
        <text>Thiol-dependent hydrolysis of ester, thioester, amide, peptide and isopeptide bonds formed by the C-terminal Gly of ubiquitin (a 76-residue protein attached to proteins as an intracellular targeting signal).</text>
        <dbReference type="EC" id="3.4.19.12"/>
    </reaction>
</comment>
<dbReference type="EC" id="3.4.19.12" evidence="2"/>
<dbReference type="EMBL" id="BPPX01000042">
    <property type="protein sequence ID" value="GJC89542.1"/>
    <property type="molecule type" value="Genomic_DNA"/>
</dbReference>
<organism evidence="8 9">
    <name type="scientific">Colletotrichum liriopes</name>
    <dbReference type="NCBI Taxonomy" id="708192"/>
    <lineage>
        <taxon>Eukaryota</taxon>
        <taxon>Fungi</taxon>
        <taxon>Dikarya</taxon>
        <taxon>Ascomycota</taxon>
        <taxon>Pezizomycotina</taxon>
        <taxon>Sordariomycetes</taxon>
        <taxon>Hypocreomycetidae</taxon>
        <taxon>Glomerellales</taxon>
        <taxon>Glomerellaceae</taxon>
        <taxon>Colletotrichum</taxon>
        <taxon>Colletotrichum spaethianum species complex</taxon>
    </lineage>
</organism>
<dbReference type="Proteomes" id="UP001055172">
    <property type="component" value="Unassembled WGS sequence"/>
</dbReference>
<dbReference type="InterPro" id="IPR051346">
    <property type="entry name" value="OTU_Deubiquitinase"/>
</dbReference>
<keyword evidence="9" id="KW-1185">Reference proteome</keyword>
<evidence type="ECO:0000313" key="9">
    <source>
        <dbReference type="Proteomes" id="UP001055172"/>
    </source>
</evidence>
<sequence length="201" mass="22096">MTQLQRAERMLACWDDPSTLTNELQNPGHANWKPLDYPDTLLLEVESGIMVREVQESIADKMRDPPSARNAVMQLNMGEGKSSVIVPIVAAALADSSRLVRVVVAKPQSKQMLQMLESKLGGMLNRRIFHMPFSRALKVGPNEAGALGSICRDCMESRGVLLVQPEHILSFQLMGIESAISGKMDISHHVISSTKATKTSM</sequence>
<dbReference type="PANTHER" id="PTHR13367">
    <property type="entry name" value="UBIQUITIN THIOESTERASE"/>
    <property type="match status" value="1"/>
</dbReference>
<evidence type="ECO:0000256" key="6">
    <source>
        <dbReference type="ARBA" id="ARBA00022807"/>
    </source>
</evidence>
<protein>
    <recommendedName>
        <fullName evidence="2">ubiquitinyl hydrolase 1</fullName>
        <ecNumber evidence="2">3.4.19.12</ecNumber>
    </recommendedName>
</protein>
<feature type="domain" description="DUF3638" evidence="7">
    <location>
        <begin position="29"/>
        <end position="197"/>
    </location>
</feature>
<dbReference type="Pfam" id="PF12340">
    <property type="entry name" value="DUF3638"/>
    <property type="match status" value="1"/>
</dbReference>
<keyword evidence="3" id="KW-0645">Protease</keyword>
<keyword evidence="5" id="KW-0378">Hydrolase</keyword>
<evidence type="ECO:0000256" key="3">
    <source>
        <dbReference type="ARBA" id="ARBA00022670"/>
    </source>
</evidence>